<feature type="compositionally biased region" description="Basic and acidic residues" evidence="1">
    <location>
        <begin position="287"/>
        <end position="296"/>
    </location>
</feature>
<accession>A0A6S7IRE3</accession>
<dbReference type="EMBL" id="CACRXK020010914">
    <property type="protein sequence ID" value="CAB4020357.1"/>
    <property type="molecule type" value="Genomic_DNA"/>
</dbReference>
<sequence>MKIPLSNRMVDVELPNTQGQAMVTVKNIMEDFHRQTGENFPKLFEAFVLLSARKIRMTCRTALNMEEVCHLGLTFRDVRLTFNPVRTAKWVNITPLSYAIPNEAIDDALKPYGKVIQIKMDSFHGVYVGVRQVLMELSKPIPSRLTIAAHSCNCFYVGQVQTCFSCHQTGHMTKDFPNHAHTTGIIINADGPLTGVNRPSTSTVPEERIGAHVTGNSQLNNSVTHSDVPNAAIIGYRKDSDNSEDEDEFVDVVEELPLPEGEGGEQPIPIVLGKRTREPDDSDVSDISEKRVDRNPSSDGSVVEDDFVPSSLPLPPSLWLVFSPPICFRLLVTKLIPYPWSMMQMVLQFHLKELHLCRGRFVPANRKGLLKRMILHFFPPHLLRMILCLLLPKSL</sequence>
<evidence type="ECO:0000256" key="1">
    <source>
        <dbReference type="SAM" id="MobiDB-lite"/>
    </source>
</evidence>
<feature type="non-terminal residue" evidence="2">
    <location>
        <position position="395"/>
    </location>
</feature>
<keyword evidence="3" id="KW-1185">Reference proteome</keyword>
<protein>
    <submittedName>
        <fullName evidence="2">Uncharacterized protein</fullName>
    </submittedName>
</protein>
<dbReference type="OrthoDB" id="6506579at2759"/>
<proteinExistence type="predicted"/>
<name>A0A6S7IRE3_PARCT</name>
<evidence type="ECO:0000313" key="2">
    <source>
        <dbReference type="EMBL" id="CAB4020357.1"/>
    </source>
</evidence>
<gene>
    <name evidence="2" type="ORF">PACLA_8A007749</name>
</gene>
<comment type="caution">
    <text evidence="2">The sequence shown here is derived from an EMBL/GenBank/DDBJ whole genome shotgun (WGS) entry which is preliminary data.</text>
</comment>
<evidence type="ECO:0000313" key="3">
    <source>
        <dbReference type="Proteomes" id="UP001152795"/>
    </source>
</evidence>
<dbReference type="AlphaFoldDB" id="A0A6S7IRE3"/>
<dbReference type="Proteomes" id="UP001152795">
    <property type="component" value="Unassembled WGS sequence"/>
</dbReference>
<organism evidence="2 3">
    <name type="scientific">Paramuricea clavata</name>
    <name type="common">Red gorgonian</name>
    <name type="synonym">Violescent sea-whip</name>
    <dbReference type="NCBI Taxonomy" id="317549"/>
    <lineage>
        <taxon>Eukaryota</taxon>
        <taxon>Metazoa</taxon>
        <taxon>Cnidaria</taxon>
        <taxon>Anthozoa</taxon>
        <taxon>Octocorallia</taxon>
        <taxon>Malacalcyonacea</taxon>
        <taxon>Plexauridae</taxon>
        <taxon>Paramuricea</taxon>
    </lineage>
</organism>
<reference evidence="2" key="1">
    <citation type="submission" date="2020-04" db="EMBL/GenBank/DDBJ databases">
        <authorList>
            <person name="Alioto T."/>
            <person name="Alioto T."/>
            <person name="Gomez Garrido J."/>
        </authorList>
    </citation>
    <scope>NUCLEOTIDE SEQUENCE</scope>
    <source>
        <strain evidence="2">A484AB</strain>
    </source>
</reference>
<feature type="region of interest" description="Disordered" evidence="1">
    <location>
        <begin position="258"/>
        <end position="302"/>
    </location>
</feature>